<accession>A0A544Z594</accession>
<reference evidence="1 2" key="1">
    <citation type="submission" date="2019-07" db="EMBL/GenBank/DDBJ databases">
        <title>Microbispora hainanensis DSM 45428.</title>
        <authorList>
            <person name="Thawai C."/>
        </authorList>
    </citation>
    <scope>NUCLEOTIDE SEQUENCE [LARGE SCALE GENOMIC DNA]</scope>
    <source>
        <strain evidence="1 2">DSM 45428</strain>
    </source>
</reference>
<gene>
    <name evidence="1" type="ORF">FLX08_00465</name>
</gene>
<comment type="caution">
    <text evidence="1">The sequence shown here is derived from an EMBL/GenBank/DDBJ whole genome shotgun (WGS) entry which is preliminary data.</text>
</comment>
<evidence type="ECO:0000313" key="2">
    <source>
        <dbReference type="Proteomes" id="UP000316541"/>
    </source>
</evidence>
<dbReference type="Proteomes" id="UP000316541">
    <property type="component" value="Unassembled WGS sequence"/>
</dbReference>
<evidence type="ECO:0000313" key="1">
    <source>
        <dbReference type="EMBL" id="TQS24219.1"/>
    </source>
</evidence>
<dbReference type="EMBL" id="VIRM01000001">
    <property type="protein sequence ID" value="TQS24219.1"/>
    <property type="molecule type" value="Genomic_DNA"/>
</dbReference>
<sequence>MPPLTRPGDGFSSVFVGISIRLSGEGAPMSDVVDRMLAAMNDHDIDAVLRCFAPDAVVVGPELEAGNPDEIASYILQIWEGFPDLRLLLWGRVGHGDALATELLATGTHRGPYLIADGQVLEATGRFTTLRVSWFWQIANDLVVSQRYYYDQLELYAQLGLRMPLTFDPTG</sequence>
<protein>
    <submittedName>
        <fullName evidence="1">Nuclear transport factor 2 family protein</fullName>
    </submittedName>
</protein>
<dbReference type="GO" id="GO:0030638">
    <property type="term" value="P:polyketide metabolic process"/>
    <property type="evidence" value="ECO:0007669"/>
    <property type="project" value="InterPro"/>
</dbReference>
<dbReference type="Gene3D" id="3.10.450.50">
    <property type="match status" value="1"/>
</dbReference>
<name>A0A544Z594_9ACTN</name>
<proteinExistence type="predicted"/>
<dbReference type="InterPro" id="IPR009959">
    <property type="entry name" value="Cyclase_SnoaL-like"/>
</dbReference>
<dbReference type="InterPro" id="IPR032710">
    <property type="entry name" value="NTF2-like_dom_sf"/>
</dbReference>
<organism evidence="1 2">
    <name type="scientific">Microbispora hainanensis</name>
    <dbReference type="NCBI Taxonomy" id="568844"/>
    <lineage>
        <taxon>Bacteria</taxon>
        <taxon>Bacillati</taxon>
        <taxon>Actinomycetota</taxon>
        <taxon>Actinomycetes</taxon>
        <taxon>Streptosporangiales</taxon>
        <taxon>Streptosporangiaceae</taxon>
        <taxon>Microbispora</taxon>
    </lineage>
</organism>
<dbReference type="AlphaFoldDB" id="A0A544Z594"/>
<dbReference type="Pfam" id="PF07366">
    <property type="entry name" value="SnoaL"/>
    <property type="match status" value="1"/>
</dbReference>
<dbReference type="SUPFAM" id="SSF54427">
    <property type="entry name" value="NTF2-like"/>
    <property type="match status" value="1"/>
</dbReference>